<evidence type="ECO:0000256" key="2">
    <source>
        <dbReference type="SAM" id="SignalP"/>
    </source>
</evidence>
<feature type="chain" id="PRO_5038907064" description="Serine/threonine protein kinase" evidence="2">
    <location>
        <begin position="18"/>
        <end position="253"/>
    </location>
</feature>
<proteinExistence type="predicted"/>
<evidence type="ECO:0008006" key="5">
    <source>
        <dbReference type="Google" id="ProtNLM"/>
    </source>
</evidence>
<evidence type="ECO:0000256" key="1">
    <source>
        <dbReference type="SAM" id="MobiDB-lite"/>
    </source>
</evidence>
<dbReference type="RefSeq" id="WP_175592679.1">
    <property type="nucleotide sequence ID" value="NZ_JABWGN010000011.1"/>
</dbReference>
<evidence type="ECO:0000313" key="3">
    <source>
        <dbReference type="EMBL" id="NUW35224.1"/>
    </source>
</evidence>
<feature type="compositionally biased region" description="Polar residues" evidence="1">
    <location>
        <begin position="32"/>
        <end position="41"/>
    </location>
</feature>
<evidence type="ECO:0000313" key="4">
    <source>
        <dbReference type="Proteomes" id="UP000586042"/>
    </source>
</evidence>
<feature type="signal peptide" evidence="2">
    <location>
        <begin position="1"/>
        <end position="17"/>
    </location>
</feature>
<dbReference type="Proteomes" id="UP000586042">
    <property type="component" value="Unassembled WGS sequence"/>
</dbReference>
<dbReference type="EMBL" id="JABWGN010000011">
    <property type="protein sequence ID" value="NUW35224.1"/>
    <property type="molecule type" value="Genomic_DNA"/>
</dbReference>
<accession>A0A7Y6M6E3</accession>
<name>A0A7Y6M6E3_9ACTN</name>
<sequence>MSRLGPVLTLAAGAVLAAGLGVASITATPVANRTPAASDTGASGDATANETNDTTDTGAETPAPEQSTQKGTKESTPEATPSPSRTAKGPVKADYAGRVDRNGGLIAISVRGDKAIGYFCDGRTEAWFKGDAAEGKIGLAGFGGAAAGAGLGGGKATGWLKVGGKRWTFTAPTVKKPSGLYRASAQVRGAKIRAGWIVLKRPQGGFTQVGAAFAGEEQIDVPQLNGDRPTDPVTAGDTTLYPKDVDGFIEEMR</sequence>
<feature type="compositionally biased region" description="Low complexity" evidence="1">
    <location>
        <begin position="44"/>
        <end position="61"/>
    </location>
</feature>
<dbReference type="AlphaFoldDB" id="A0A7Y6M6E3"/>
<organism evidence="3 4">
    <name type="scientific">Nonomuraea montanisoli</name>
    <dbReference type="NCBI Taxonomy" id="2741721"/>
    <lineage>
        <taxon>Bacteria</taxon>
        <taxon>Bacillati</taxon>
        <taxon>Actinomycetota</taxon>
        <taxon>Actinomycetes</taxon>
        <taxon>Streptosporangiales</taxon>
        <taxon>Streptosporangiaceae</taxon>
        <taxon>Nonomuraea</taxon>
    </lineage>
</organism>
<gene>
    <name evidence="3" type="ORF">HTZ77_27885</name>
</gene>
<protein>
    <recommendedName>
        <fullName evidence="5">Serine/threonine protein kinase</fullName>
    </recommendedName>
</protein>
<keyword evidence="2" id="KW-0732">Signal</keyword>
<reference evidence="3 4" key="1">
    <citation type="submission" date="2020-06" db="EMBL/GenBank/DDBJ databases">
        <title>Nonomuraea sp. SMC257, a novel actinomycete isolated from soil.</title>
        <authorList>
            <person name="Chanama M."/>
        </authorList>
    </citation>
    <scope>NUCLEOTIDE SEQUENCE [LARGE SCALE GENOMIC DNA]</scope>
    <source>
        <strain evidence="3 4">SMC257</strain>
    </source>
</reference>
<comment type="caution">
    <text evidence="3">The sequence shown here is derived from an EMBL/GenBank/DDBJ whole genome shotgun (WGS) entry which is preliminary data.</text>
</comment>
<keyword evidence="4" id="KW-1185">Reference proteome</keyword>
<feature type="region of interest" description="Disordered" evidence="1">
    <location>
        <begin position="32"/>
        <end position="95"/>
    </location>
</feature>